<dbReference type="GeneID" id="78295796"/>
<feature type="domain" description="Alpha-L-rhamnosidase six-hairpin glycosidase" evidence="1">
    <location>
        <begin position="272"/>
        <end position="585"/>
    </location>
</feature>
<accession>A0A2U1AUQ1</accession>
<protein>
    <submittedName>
        <fullName evidence="2">Alpha-L-rhamnosidase-like protein</fullName>
    </submittedName>
</protein>
<dbReference type="InterPro" id="IPR012341">
    <property type="entry name" value="6hp_glycosidase-like_sf"/>
</dbReference>
<organism evidence="2 3">
    <name type="scientific">Victivallis vadensis</name>
    <dbReference type="NCBI Taxonomy" id="172901"/>
    <lineage>
        <taxon>Bacteria</taxon>
        <taxon>Pseudomonadati</taxon>
        <taxon>Lentisphaerota</taxon>
        <taxon>Lentisphaeria</taxon>
        <taxon>Victivallales</taxon>
        <taxon>Victivallaceae</taxon>
        <taxon>Victivallis</taxon>
    </lineage>
</organism>
<name>A0A2U1AUQ1_9BACT</name>
<dbReference type="InterPro" id="IPR035396">
    <property type="entry name" value="Bac_rhamnosid6H"/>
</dbReference>
<proteinExistence type="predicted"/>
<dbReference type="SUPFAM" id="SSF48208">
    <property type="entry name" value="Six-hairpin glycosidases"/>
    <property type="match status" value="1"/>
</dbReference>
<dbReference type="PANTHER" id="PTHR34987:SF6">
    <property type="entry name" value="ALPHA-L-RHAMNOSIDASE SIX-HAIRPIN GLYCOSIDASE DOMAIN-CONTAINING PROTEIN"/>
    <property type="match status" value="1"/>
</dbReference>
<sequence length="648" mass="71496">MSAVSLSAAHRRSAFAVCDPAYSAAEPYPPLAPEPQWLYPRSEYECFLLRKMRDEVGRAGLNVGYPGIFHEPVATVRFRAEIPAGELRLRVSGIAEAELDGVPLPLPSPGPDGFRHVSTGAGTLLVTVTSPDIRSALPALCAPGITWEAAIDGDDFAPAVPGGIPEGTELPAVSVPLTVLGPGKWDAGTEVLAYVELHAPEKPDFGCGESLPELENRNPAHFEQSLALVQTAPNVWRTPTPLAFRYLRSGNAEQVSCRALFEPAVYRGAFAADPELTEIWMHAAYTLRLCRHHFLIDGVKRDRLPWVGDLALSLLANAYVFGDPAPVRRTLAVLGRAGIREQHLNGIVDYSLWFLICHDLYQRYWGDRDFLELQRRELVDHIEVLLEQSRSGIFLPSAGTWLFIDWVDCPKESALQVLFHWSLQAAERLAERLGESALAGRCREHARQLKSRLFAEAFDSRRGLFFQTPGEPDSGFGRHANFFALLTDLPAPEQRPAIAEALLGDGLPPVGTPYMAALEIWALHRSGASGRAVERLRRIWGGMLRQGASTFFEAWREGAGEQERHSFYGRPYGLSLCHAWSAGPAALLPLIYADCEPAADGWEQYRAREVFPGKEFQLTVPLPGNELFIESGPDGFRIGSRLPPPPRR</sequence>
<dbReference type="GO" id="GO:0005975">
    <property type="term" value="P:carbohydrate metabolic process"/>
    <property type="evidence" value="ECO:0007669"/>
    <property type="project" value="InterPro"/>
</dbReference>
<gene>
    <name evidence="2" type="ORF">C8D82_11882</name>
</gene>
<dbReference type="Pfam" id="PF17389">
    <property type="entry name" value="Bac_rhamnosid6H"/>
    <property type="match status" value="1"/>
</dbReference>
<dbReference type="PANTHER" id="PTHR34987">
    <property type="entry name" value="C, PUTATIVE (AFU_ORTHOLOGUE AFUA_3G02880)-RELATED"/>
    <property type="match status" value="1"/>
</dbReference>
<dbReference type="EMBL" id="QEKH01000018">
    <property type="protein sequence ID" value="PVY40081.1"/>
    <property type="molecule type" value="Genomic_DNA"/>
</dbReference>
<dbReference type="InterPro" id="IPR008928">
    <property type="entry name" value="6-hairpin_glycosidase_sf"/>
</dbReference>
<dbReference type="RefSeq" id="WP_116884501.1">
    <property type="nucleotide sequence ID" value="NZ_CABMMC010000078.1"/>
</dbReference>
<dbReference type="AlphaFoldDB" id="A0A2U1AUQ1"/>
<evidence type="ECO:0000313" key="2">
    <source>
        <dbReference type="EMBL" id="PVY40081.1"/>
    </source>
</evidence>
<comment type="caution">
    <text evidence="2">The sequence shown here is derived from an EMBL/GenBank/DDBJ whole genome shotgun (WGS) entry which is preliminary data.</text>
</comment>
<evidence type="ECO:0000259" key="1">
    <source>
        <dbReference type="Pfam" id="PF17389"/>
    </source>
</evidence>
<evidence type="ECO:0000313" key="3">
    <source>
        <dbReference type="Proteomes" id="UP000245959"/>
    </source>
</evidence>
<keyword evidence="3" id="KW-1185">Reference proteome</keyword>
<dbReference type="Gene3D" id="1.50.10.10">
    <property type="match status" value="1"/>
</dbReference>
<reference evidence="2 3" key="1">
    <citation type="submission" date="2018-04" db="EMBL/GenBank/DDBJ databases">
        <title>Genomic Encyclopedia of Type Strains, Phase IV (KMG-IV): sequencing the most valuable type-strain genomes for metagenomic binning, comparative biology and taxonomic classification.</title>
        <authorList>
            <person name="Goeker M."/>
        </authorList>
    </citation>
    <scope>NUCLEOTIDE SEQUENCE [LARGE SCALE GENOMIC DNA]</scope>
    <source>
        <strain evidence="2 3">DSM 14823</strain>
    </source>
</reference>
<dbReference type="Proteomes" id="UP000245959">
    <property type="component" value="Unassembled WGS sequence"/>
</dbReference>
<dbReference type="OrthoDB" id="9815108at2"/>